<dbReference type="SUPFAM" id="SSF82784">
    <property type="entry name" value="OsmC-like"/>
    <property type="match status" value="1"/>
</dbReference>
<dbReference type="InterPro" id="IPR015946">
    <property type="entry name" value="KH_dom-like_a/b"/>
</dbReference>
<protein>
    <submittedName>
        <fullName evidence="3">Putative redox protein</fullName>
    </submittedName>
</protein>
<dbReference type="Proteomes" id="UP000199556">
    <property type="component" value="Unassembled WGS sequence"/>
</dbReference>
<proteinExistence type="predicted"/>
<dbReference type="FunFam" id="3.40.50.1820:FF:000487">
    <property type="entry name" value="Dienelactone hydrolase"/>
    <property type="match status" value="1"/>
</dbReference>
<dbReference type="AlphaFoldDB" id="A0A1I4R1M0"/>
<keyword evidence="4" id="KW-1185">Reference proteome</keyword>
<dbReference type="InterPro" id="IPR029058">
    <property type="entry name" value="AB_hydrolase_fold"/>
</dbReference>
<dbReference type="Gene3D" id="3.40.50.1820">
    <property type="entry name" value="alpha/beta hydrolase"/>
    <property type="match status" value="1"/>
</dbReference>
<accession>A0A1I4R1M0</accession>
<dbReference type="InterPro" id="IPR022742">
    <property type="entry name" value="Hydrolase_4"/>
</dbReference>
<dbReference type="STRING" id="195064.SAMN05421721_10678"/>
<dbReference type="SUPFAM" id="SSF53474">
    <property type="entry name" value="alpha/beta-Hydrolases"/>
    <property type="match status" value="1"/>
</dbReference>
<evidence type="ECO:0000259" key="2">
    <source>
        <dbReference type="Pfam" id="PF12146"/>
    </source>
</evidence>
<dbReference type="InterPro" id="IPR036102">
    <property type="entry name" value="OsmC/Ohrsf"/>
</dbReference>
<feature type="domain" description="Serine aminopeptidase S33" evidence="2">
    <location>
        <begin position="50"/>
        <end position="139"/>
    </location>
</feature>
<reference evidence="3 4" key="1">
    <citation type="submission" date="2016-10" db="EMBL/GenBank/DDBJ databases">
        <authorList>
            <person name="de Groot N.N."/>
        </authorList>
    </citation>
    <scope>NUCLEOTIDE SEQUENCE [LARGE SCALE GENOMIC DNA]</scope>
    <source>
        <strain evidence="3 4">DSM 4180</strain>
    </source>
</reference>
<dbReference type="RefSeq" id="WP_090484631.1">
    <property type="nucleotide sequence ID" value="NZ_FOUO01000006.1"/>
</dbReference>
<dbReference type="ESTHER" id="ectmo-a0a1i4r1m0">
    <property type="family name" value="Est-OsmC"/>
</dbReference>
<dbReference type="EMBL" id="FOUO01000006">
    <property type="protein sequence ID" value="SFM46179.1"/>
    <property type="molecule type" value="Genomic_DNA"/>
</dbReference>
<evidence type="ECO:0000256" key="1">
    <source>
        <dbReference type="SAM" id="MobiDB-lite"/>
    </source>
</evidence>
<dbReference type="Pfam" id="PF12146">
    <property type="entry name" value="Hydrolase_4"/>
    <property type="match status" value="1"/>
</dbReference>
<sequence>MSPHQNPIRFTGAHGTQLSARLDLPEGPPRAYALFAHCFSCSKDVLAAVRLSSALRSHGIALLRFDFTGLGNSQGDFSNTNFSSNLEDLRRAADYLRREHQAPQILIGHSLGGAAVLSVAGEIPEVRAVATINAPSDVAHVTHLFGETLETIKSQGTAEVSLAGRTFHIQRQFIEDLDNHQVLDKVAQLRRPLMIFHSPQDPVVSVEHAARIYKAAKHPKSFVSLDRVDHMLTRPEDANYVAAMLTAWAARFLDPQQPAVEKGDVLSAENGAGDYAQTVQVGPHRLTADEPEAKGGNDLGPSPYELVMAGLGACSSITLRMYAQRKQWPLEHVAVRVHHDEVDDPQAAPGTRPRKMDRFQREILLEGDLDAEQRKRLLQIADRCPVHRMLRSGALIESRLREAPSGAGTDAGEEDPGA</sequence>
<name>A0A1I4R1M0_ECTMO</name>
<dbReference type="PANTHER" id="PTHR39624">
    <property type="entry name" value="PROTEIN INVOLVED IN RIMO-MEDIATED BETA-METHYLTHIOLATION OF RIBOSOMAL PROTEIN S12 YCAO"/>
    <property type="match status" value="1"/>
</dbReference>
<dbReference type="InterPro" id="IPR003718">
    <property type="entry name" value="OsmC/Ohr_fam"/>
</dbReference>
<gene>
    <name evidence="3" type="ORF">SAMN05421721_10678</name>
</gene>
<evidence type="ECO:0000313" key="4">
    <source>
        <dbReference type="Proteomes" id="UP000199556"/>
    </source>
</evidence>
<organism evidence="3 4">
    <name type="scientific">Ectothiorhodospira mobilis</name>
    <dbReference type="NCBI Taxonomy" id="195064"/>
    <lineage>
        <taxon>Bacteria</taxon>
        <taxon>Pseudomonadati</taxon>
        <taxon>Pseudomonadota</taxon>
        <taxon>Gammaproteobacteria</taxon>
        <taxon>Chromatiales</taxon>
        <taxon>Ectothiorhodospiraceae</taxon>
        <taxon>Ectothiorhodospira</taxon>
    </lineage>
</organism>
<evidence type="ECO:0000313" key="3">
    <source>
        <dbReference type="EMBL" id="SFM46179.1"/>
    </source>
</evidence>
<dbReference type="Gene3D" id="3.30.300.20">
    <property type="match status" value="1"/>
</dbReference>
<dbReference type="Pfam" id="PF02566">
    <property type="entry name" value="OsmC"/>
    <property type="match status" value="1"/>
</dbReference>
<dbReference type="PANTHER" id="PTHR39624:SF2">
    <property type="entry name" value="OSMC-LIKE PROTEIN"/>
    <property type="match status" value="1"/>
</dbReference>
<dbReference type="OrthoDB" id="9789573at2"/>
<feature type="region of interest" description="Disordered" evidence="1">
    <location>
        <begin position="399"/>
        <end position="418"/>
    </location>
</feature>